<keyword evidence="1" id="KW-0732">Signal</keyword>
<evidence type="ECO:0000256" key="1">
    <source>
        <dbReference type="SAM" id="SignalP"/>
    </source>
</evidence>
<name>A0AA88MGV5_CHASR</name>
<dbReference type="AlphaFoldDB" id="A0AA88MGV5"/>
<comment type="caution">
    <text evidence="2">The sequence shown here is derived from an EMBL/GenBank/DDBJ whole genome shotgun (WGS) entry which is preliminary data.</text>
</comment>
<evidence type="ECO:0000313" key="3">
    <source>
        <dbReference type="Proteomes" id="UP001187415"/>
    </source>
</evidence>
<organism evidence="2 3">
    <name type="scientific">Channa striata</name>
    <name type="common">Snakehead murrel</name>
    <name type="synonym">Ophicephalus striatus</name>
    <dbReference type="NCBI Taxonomy" id="64152"/>
    <lineage>
        <taxon>Eukaryota</taxon>
        <taxon>Metazoa</taxon>
        <taxon>Chordata</taxon>
        <taxon>Craniata</taxon>
        <taxon>Vertebrata</taxon>
        <taxon>Euteleostomi</taxon>
        <taxon>Actinopterygii</taxon>
        <taxon>Neopterygii</taxon>
        <taxon>Teleostei</taxon>
        <taxon>Neoteleostei</taxon>
        <taxon>Acanthomorphata</taxon>
        <taxon>Anabantaria</taxon>
        <taxon>Anabantiformes</taxon>
        <taxon>Channoidei</taxon>
        <taxon>Channidae</taxon>
        <taxon>Channa</taxon>
    </lineage>
</organism>
<evidence type="ECO:0008006" key="4">
    <source>
        <dbReference type="Google" id="ProtNLM"/>
    </source>
</evidence>
<dbReference type="EMBL" id="JAUPFM010000011">
    <property type="protein sequence ID" value="KAK2837769.1"/>
    <property type="molecule type" value="Genomic_DNA"/>
</dbReference>
<reference evidence="2" key="1">
    <citation type="submission" date="2023-07" db="EMBL/GenBank/DDBJ databases">
        <title>Chromosome-level Genome Assembly of Striped Snakehead (Channa striata).</title>
        <authorList>
            <person name="Liu H."/>
        </authorList>
    </citation>
    <scope>NUCLEOTIDE SEQUENCE</scope>
    <source>
        <strain evidence="2">Gz</strain>
        <tissue evidence="2">Muscle</tissue>
    </source>
</reference>
<gene>
    <name evidence="2" type="ORF">Q5P01_014981</name>
</gene>
<sequence length="130" mass="14279">MHNFYFSVPLLLKLWLCDSPPTQTNYEPPSSASVALPSRCGSVVLKSRATAAAAAAADPELPLFGETLTLLKLQRFLRSCVFRRDSSAVTLKCAAKRYYAKAVRSVGTPCEVSFLESSIWAIFSRKMVTV</sequence>
<proteinExistence type="predicted"/>
<protein>
    <recommendedName>
        <fullName evidence="4">Secreted protein</fullName>
    </recommendedName>
</protein>
<dbReference type="Proteomes" id="UP001187415">
    <property type="component" value="Unassembled WGS sequence"/>
</dbReference>
<accession>A0AA88MGV5</accession>
<evidence type="ECO:0000313" key="2">
    <source>
        <dbReference type="EMBL" id="KAK2837769.1"/>
    </source>
</evidence>
<keyword evidence="3" id="KW-1185">Reference proteome</keyword>
<feature type="signal peptide" evidence="1">
    <location>
        <begin position="1"/>
        <end position="24"/>
    </location>
</feature>
<feature type="chain" id="PRO_5041709105" description="Secreted protein" evidence="1">
    <location>
        <begin position="25"/>
        <end position="130"/>
    </location>
</feature>